<comment type="similarity">
    <text evidence="3 11">Belongs to the glycogen phosphorylase family.</text>
</comment>
<dbReference type="InterPro" id="IPR011833">
    <property type="entry name" value="Glycg_phsphrylas"/>
</dbReference>
<evidence type="ECO:0000256" key="8">
    <source>
        <dbReference type="ARBA" id="ARBA00023277"/>
    </source>
</evidence>
<dbReference type="SUPFAM" id="SSF53756">
    <property type="entry name" value="UDP-Glycosyltransferase/glycogen phosphorylase"/>
    <property type="match status" value="1"/>
</dbReference>
<dbReference type="FunFam" id="3.40.50.2000:FF:000034">
    <property type="entry name" value="Alpha-1,4 glucan phosphorylase"/>
    <property type="match status" value="1"/>
</dbReference>
<dbReference type="STRING" id="40754.THII_1547"/>
<keyword evidence="6 11" id="KW-0808">Transferase</keyword>
<dbReference type="GO" id="GO:0030170">
    <property type="term" value="F:pyridoxal phosphate binding"/>
    <property type="evidence" value="ECO:0007669"/>
    <property type="project" value="InterPro"/>
</dbReference>
<comment type="function">
    <text evidence="11">Allosteric enzyme that catalyzes the rate-limiting step in glycogen catabolism, the phosphorolytic cleavage of glycogen to produce glucose-1-phosphate, and plays a central role in maintaining cellular and organismal glucose homeostasis.</text>
</comment>
<dbReference type="EC" id="2.4.1.1" evidence="11"/>
<keyword evidence="4" id="KW-0321">Glycogen metabolism</keyword>
<keyword evidence="7 10" id="KW-0663">Pyridoxal phosphate</keyword>
<dbReference type="PANTHER" id="PTHR11468:SF3">
    <property type="entry name" value="GLYCOGEN PHOSPHORYLASE, LIVER FORM"/>
    <property type="match status" value="1"/>
</dbReference>
<evidence type="ECO:0000256" key="2">
    <source>
        <dbReference type="ARBA" id="ARBA00001933"/>
    </source>
</evidence>
<dbReference type="FunFam" id="3.40.50.2000:FF:000005">
    <property type="entry name" value="Alpha-1,4 glucan phosphorylase"/>
    <property type="match status" value="1"/>
</dbReference>
<evidence type="ECO:0000256" key="4">
    <source>
        <dbReference type="ARBA" id="ARBA00022600"/>
    </source>
</evidence>
<dbReference type="KEGG" id="tig:THII_1547"/>
<dbReference type="Gene3D" id="3.40.50.2000">
    <property type="entry name" value="Glycogen Phosphorylase B"/>
    <property type="match status" value="2"/>
</dbReference>
<proteinExistence type="inferred from homology"/>
<comment type="catalytic activity">
    <reaction evidence="1 11">
        <text>[(1-&gt;4)-alpha-D-glucosyl](n) + phosphate = [(1-&gt;4)-alpha-D-glucosyl](n-1) + alpha-D-glucose 1-phosphate</text>
        <dbReference type="Rhea" id="RHEA:41732"/>
        <dbReference type="Rhea" id="RHEA-COMP:9584"/>
        <dbReference type="Rhea" id="RHEA-COMP:9586"/>
        <dbReference type="ChEBI" id="CHEBI:15444"/>
        <dbReference type="ChEBI" id="CHEBI:43474"/>
        <dbReference type="ChEBI" id="CHEBI:58601"/>
        <dbReference type="EC" id="2.4.1.1"/>
    </reaction>
</comment>
<dbReference type="PIRSF" id="PIRSF000460">
    <property type="entry name" value="Pprylas_GlgP"/>
    <property type="match status" value="1"/>
</dbReference>
<comment type="function">
    <text evidence="9">Phosphorylase is an important allosteric enzyme in carbohydrate metabolism. Enzymes from different sources differ in their regulatory mechanisms and in their natural substrates. However, all known phosphorylases share catalytic and structural properties.</text>
</comment>
<feature type="modified residue" description="N6-(pyridoxal phosphate)lysine" evidence="10">
    <location>
        <position position="693"/>
    </location>
</feature>
<dbReference type="Proteomes" id="UP000031623">
    <property type="component" value="Chromosome"/>
</dbReference>
<evidence type="ECO:0000256" key="1">
    <source>
        <dbReference type="ARBA" id="ARBA00001275"/>
    </source>
</evidence>
<gene>
    <name evidence="12" type="ORF">THII_1547</name>
</gene>
<dbReference type="PANTHER" id="PTHR11468">
    <property type="entry name" value="GLYCOGEN PHOSPHORYLASE"/>
    <property type="match status" value="1"/>
</dbReference>
<evidence type="ECO:0000256" key="7">
    <source>
        <dbReference type="ARBA" id="ARBA00022898"/>
    </source>
</evidence>
<evidence type="ECO:0000256" key="3">
    <source>
        <dbReference type="ARBA" id="ARBA00006047"/>
    </source>
</evidence>
<dbReference type="AlphaFoldDB" id="A0A090AFL9"/>
<dbReference type="Pfam" id="PF00343">
    <property type="entry name" value="Phosphorylase"/>
    <property type="match status" value="1"/>
</dbReference>
<dbReference type="HOGENOM" id="CLU_010198_1_1_6"/>
<evidence type="ECO:0000256" key="6">
    <source>
        <dbReference type="ARBA" id="ARBA00022679"/>
    </source>
</evidence>
<comment type="cofactor">
    <cofactor evidence="2 11">
        <name>pyridoxal 5'-phosphate</name>
        <dbReference type="ChEBI" id="CHEBI:597326"/>
    </cofactor>
</comment>
<dbReference type="InterPro" id="IPR000811">
    <property type="entry name" value="Glyco_trans_35"/>
</dbReference>
<reference evidence="12 13" key="1">
    <citation type="journal article" date="2014" name="ISME J.">
        <title>Ecophysiology of Thioploca ingrica as revealed by the complete genome sequence supplemented with proteomic evidence.</title>
        <authorList>
            <person name="Kojima H."/>
            <person name="Ogura Y."/>
            <person name="Yamamoto N."/>
            <person name="Togashi T."/>
            <person name="Mori H."/>
            <person name="Watanabe T."/>
            <person name="Nemoto F."/>
            <person name="Kurokawa K."/>
            <person name="Hayashi T."/>
            <person name="Fukui M."/>
        </authorList>
    </citation>
    <scope>NUCLEOTIDE SEQUENCE [LARGE SCALE GENOMIC DNA]</scope>
</reference>
<dbReference type="PROSITE" id="PS00102">
    <property type="entry name" value="PHOSPHORYLASE"/>
    <property type="match status" value="1"/>
</dbReference>
<organism evidence="12 13">
    <name type="scientific">Thioploca ingrica</name>
    <dbReference type="NCBI Taxonomy" id="40754"/>
    <lineage>
        <taxon>Bacteria</taxon>
        <taxon>Pseudomonadati</taxon>
        <taxon>Pseudomonadota</taxon>
        <taxon>Gammaproteobacteria</taxon>
        <taxon>Thiotrichales</taxon>
        <taxon>Thiotrichaceae</taxon>
        <taxon>Thioploca</taxon>
    </lineage>
</organism>
<name>A0A090AFL9_9GAMM</name>
<dbReference type="CDD" id="cd04300">
    <property type="entry name" value="GT35_Glycogen_Phosphorylase"/>
    <property type="match status" value="1"/>
</dbReference>
<dbReference type="GO" id="GO:0008184">
    <property type="term" value="F:glycogen phosphorylase activity"/>
    <property type="evidence" value="ECO:0007669"/>
    <property type="project" value="InterPro"/>
</dbReference>
<evidence type="ECO:0000256" key="10">
    <source>
        <dbReference type="PIRSR" id="PIRSR000460-1"/>
    </source>
</evidence>
<keyword evidence="8 11" id="KW-0119">Carbohydrate metabolism</keyword>
<protein>
    <recommendedName>
        <fullName evidence="11">Alpha-1,4 glucan phosphorylase</fullName>
        <ecNumber evidence="11">2.4.1.1</ecNumber>
    </recommendedName>
</protein>
<accession>A0A090AFL9</accession>
<dbReference type="EMBL" id="AP014633">
    <property type="protein sequence ID" value="BAP55844.1"/>
    <property type="molecule type" value="Genomic_DNA"/>
</dbReference>
<evidence type="ECO:0000256" key="11">
    <source>
        <dbReference type="RuleBase" id="RU000587"/>
    </source>
</evidence>
<dbReference type="GO" id="GO:0005980">
    <property type="term" value="P:glycogen catabolic process"/>
    <property type="evidence" value="ECO:0007669"/>
    <property type="project" value="TreeGrafter"/>
</dbReference>
<evidence type="ECO:0000313" key="12">
    <source>
        <dbReference type="EMBL" id="BAP55844.1"/>
    </source>
</evidence>
<dbReference type="GO" id="GO:0005737">
    <property type="term" value="C:cytoplasm"/>
    <property type="evidence" value="ECO:0007669"/>
    <property type="project" value="TreeGrafter"/>
</dbReference>
<evidence type="ECO:0000256" key="5">
    <source>
        <dbReference type="ARBA" id="ARBA00022676"/>
    </source>
</evidence>
<sequence>MLTNTLKYLRSAFKHFSHETITKDYFVTNQMNNDSSLNVNSIKKRIKDHLHYTVAKTPRTATDRDWFNAIAYVIRDLLADRWMTTMGEYYRRDAKRVYYLSLEFLMGRTLIKSMLNLGIYDKFCQALSELGLSLETITELEPDPALGNGGLGRLAACFLDSMATIGLPGYGYSIRYEYGMFYQRFYDGFQVEHPDNWLRYGNPWEYPRAEVLYPVHFGGHVVEYKDEQLGRKGYHWKETEDVMAMAYDTPIPGYGTANVNNLRLWAAKSSRDFDLGYFNEGNYIKAVEDKNNSENLSKVLYPDDTTPMGRELRLRQEYFFVSASLQDIIRRYLVNHDDIRGLPAKVAIQLNDTHPTLAIPEMMRLLLDRYHLPWSEVWDITIQIFAYTNHTLLPEALETWPIRLFERLLPRHLQIIYQINHEFLKEVSYRYPGDMDALKRMSIIGEEGEKHIRMGHLAFIGSHKVNGVAKLHTHLMKTTIFADFDRFFPNRIVNKTNGITPRRWLNEANPELAQLINQHIGHEWVTDLNQLKQLIPLAMDTHFRTEFQAIKQRNKQKLAEFIQKQMGLTINPHSLFDVQVKRIHEYKRQLLKLLHVIAHYNHIRVDPHFDRVPRTVIFAGKSAPGYFIAKLIIKLINSVADVVNHDPIVNEQLKVVFIPNYDVSNAVRIIPAADLSEQISTAGTEASGTGNMKLALNGALTIGTLDGANVEIREEVGEDNIFIFGMTSEQVAERRQRGYNPWDYYHGNQELKQVLDMISSGYFCRDKSTIFQPVFDTLTHNGDRYMLLADYADYINCQNHVDEVYRNQDDWNRRAILNVANMGKFSSDRTISEYAHEIWEIKPVIPD</sequence>
<keyword evidence="13" id="KW-1185">Reference proteome</keyword>
<evidence type="ECO:0000256" key="9">
    <source>
        <dbReference type="ARBA" id="ARBA00025174"/>
    </source>
</evidence>
<evidence type="ECO:0000313" key="13">
    <source>
        <dbReference type="Proteomes" id="UP000031623"/>
    </source>
</evidence>
<dbReference type="NCBIfam" id="TIGR02093">
    <property type="entry name" value="P_ylase"/>
    <property type="match status" value="1"/>
</dbReference>
<keyword evidence="5 11" id="KW-0328">Glycosyltransferase</keyword>
<dbReference type="InterPro" id="IPR035090">
    <property type="entry name" value="Pyridoxal_P_attach_site"/>
</dbReference>